<organism evidence="2 3">
    <name type="scientific">Pelagomonas calceolata</name>
    <dbReference type="NCBI Taxonomy" id="35677"/>
    <lineage>
        <taxon>Eukaryota</taxon>
        <taxon>Sar</taxon>
        <taxon>Stramenopiles</taxon>
        <taxon>Ochrophyta</taxon>
        <taxon>Pelagophyceae</taxon>
        <taxon>Pelagomonadales</taxon>
        <taxon>Pelagomonadaceae</taxon>
        <taxon>Pelagomonas</taxon>
    </lineage>
</organism>
<evidence type="ECO:0000256" key="1">
    <source>
        <dbReference type="SAM" id="MobiDB-lite"/>
    </source>
</evidence>
<evidence type="ECO:0000313" key="3">
    <source>
        <dbReference type="Proteomes" id="UP000789595"/>
    </source>
</evidence>
<feature type="compositionally biased region" description="Gly residues" evidence="1">
    <location>
        <begin position="216"/>
        <end position="239"/>
    </location>
</feature>
<feature type="compositionally biased region" description="Polar residues" evidence="1">
    <location>
        <begin position="28"/>
        <end position="48"/>
    </location>
</feature>
<dbReference type="EMBL" id="CAKKNE010000005">
    <property type="protein sequence ID" value="CAH0377951.1"/>
    <property type="molecule type" value="Genomic_DNA"/>
</dbReference>
<keyword evidence="3" id="KW-1185">Reference proteome</keyword>
<proteinExistence type="predicted"/>
<comment type="caution">
    <text evidence="2">The sequence shown here is derived from an EMBL/GenBank/DDBJ whole genome shotgun (WGS) entry which is preliminary data.</text>
</comment>
<feature type="compositionally biased region" description="Basic and acidic residues" evidence="1">
    <location>
        <begin position="126"/>
        <end position="149"/>
    </location>
</feature>
<feature type="compositionally biased region" description="Low complexity" evidence="1">
    <location>
        <begin position="98"/>
        <end position="107"/>
    </location>
</feature>
<dbReference type="Proteomes" id="UP000789595">
    <property type="component" value="Unassembled WGS sequence"/>
</dbReference>
<gene>
    <name evidence="2" type="ORF">PECAL_5P24680</name>
</gene>
<protein>
    <submittedName>
        <fullName evidence="2">Uncharacterized protein</fullName>
    </submittedName>
</protein>
<feature type="compositionally biased region" description="Pro residues" evidence="1">
    <location>
        <begin position="252"/>
        <end position="284"/>
    </location>
</feature>
<reference evidence="2" key="1">
    <citation type="submission" date="2021-11" db="EMBL/GenBank/DDBJ databases">
        <authorList>
            <consortium name="Genoscope - CEA"/>
            <person name="William W."/>
        </authorList>
    </citation>
    <scope>NUCLEOTIDE SEQUENCE</scope>
</reference>
<sequence length="302" mass="31115">MESDSGSAMDASAPPSRAPSIRPESPAMATTHSVNSLVETNTQRSDSASELAPAQPPGFLGPRVVRKRDRWSDGESDSMAPPAKRPEPDAISDIGAPSELGANASASEAEEAPAPAPPAEDASIAETERYVRLALDAHARSAPPRRQETIARPPSPRRSRDAQRAPPPPPAQQYGPGPGGGAPSYHEQLAQARARGPVAYTPPSTGAGAGWVPSGRSGGGGGQYGPGGGFGGNQYGGPPRGYPQQRGYGYGGPPPRGYGNYGPPPGQYPPRGYPGGYGPPPGQQYPPQQRGYARSGPPPPQR</sequence>
<name>A0A8J2X261_9STRA</name>
<accession>A0A8J2X261</accession>
<feature type="region of interest" description="Disordered" evidence="1">
    <location>
        <begin position="1"/>
        <end position="302"/>
    </location>
</feature>
<dbReference type="AlphaFoldDB" id="A0A8J2X261"/>
<evidence type="ECO:0000313" key="2">
    <source>
        <dbReference type="EMBL" id="CAH0377951.1"/>
    </source>
</evidence>
<feature type="compositionally biased region" description="Low complexity" evidence="1">
    <location>
        <begin position="7"/>
        <end position="27"/>
    </location>
</feature>